<protein>
    <submittedName>
        <fullName evidence="1">Uncharacterized protein</fullName>
    </submittedName>
</protein>
<proteinExistence type="predicted"/>
<gene>
    <name evidence="1" type="ORF">SMRZ_LOCUS17368</name>
</gene>
<sequence>MTWPFYLIQMKKTGVIADSVSVGLSILKEKSKIPKYNMQNTDTITLGETLVDVETFTYLGSIIDEQGGFYADVKERIGKTSATFLQLKNIWNSKQLSINIKITIFNANVKTVDSVALS</sequence>
<dbReference type="Proteomes" id="UP000277204">
    <property type="component" value="Unassembled WGS sequence"/>
</dbReference>
<evidence type="ECO:0000313" key="1">
    <source>
        <dbReference type="EMBL" id="VDP23669.1"/>
    </source>
</evidence>
<dbReference type="EMBL" id="UZAI01017355">
    <property type="protein sequence ID" value="VDP23669.1"/>
    <property type="molecule type" value="Genomic_DNA"/>
</dbReference>
<dbReference type="Pfam" id="PF20049">
    <property type="entry name" value="DUF6451"/>
    <property type="match status" value="1"/>
</dbReference>
<evidence type="ECO:0000313" key="2">
    <source>
        <dbReference type="Proteomes" id="UP000277204"/>
    </source>
</evidence>
<accession>A0A183MMU3</accession>
<dbReference type="InterPro" id="IPR045609">
    <property type="entry name" value="DUF6451"/>
</dbReference>
<organism evidence="1 2">
    <name type="scientific">Schistosoma margrebowiei</name>
    <dbReference type="NCBI Taxonomy" id="48269"/>
    <lineage>
        <taxon>Eukaryota</taxon>
        <taxon>Metazoa</taxon>
        <taxon>Spiralia</taxon>
        <taxon>Lophotrochozoa</taxon>
        <taxon>Platyhelminthes</taxon>
        <taxon>Trematoda</taxon>
        <taxon>Digenea</taxon>
        <taxon>Strigeidida</taxon>
        <taxon>Schistosomatoidea</taxon>
        <taxon>Schistosomatidae</taxon>
        <taxon>Schistosoma</taxon>
    </lineage>
</organism>
<reference evidence="1 2" key="1">
    <citation type="submission" date="2018-11" db="EMBL/GenBank/DDBJ databases">
        <authorList>
            <consortium name="Pathogen Informatics"/>
        </authorList>
    </citation>
    <scope>NUCLEOTIDE SEQUENCE [LARGE SCALE GENOMIC DNA]</scope>
    <source>
        <strain evidence="1 2">Zambia</strain>
    </source>
</reference>
<keyword evidence="2" id="KW-1185">Reference proteome</keyword>
<dbReference type="AlphaFoldDB" id="A0A183MMU3"/>
<name>A0A183MMU3_9TREM</name>